<dbReference type="Pfam" id="PF16310">
    <property type="entry name" value="DUF4952"/>
    <property type="match status" value="1"/>
</dbReference>
<dbReference type="RefSeq" id="WP_106514063.1">
    <property type="nucleotide sequence ID" value="NZ_PXYI01000005.1"/>
</dbReference>
<dbReference type="EMBL" id="PXYI01000005">
    <property type="protein sequence ID" value="PSJ38870.1"/>
    <property type="molecule type" value="Genomic_DNA"/>
</dbReference>
<dbReference type="Proteomes" id="UP000241167">
    <property type="component" value="Unassembled WGS sequence"/>
</dbReference>
<keyword evidence="2" id="KW-1185">Reference proteome</keyword>
<evidence type="ECO:0000313" key="2">
    <source>
        <dbReference type="Proteomes" id="UP000241167"/>
    </source>
</evidence>
<gene>
    <name evidence="1" type="ORF">C7I55_16230</name>
</gene>
<dbReference type="AlphaFoldDB" id="A0A2P7QLQ1"/>
<proteinExistence type="predicted"/>
<protein>
    <submittedName>
        <fullName evidence="1">DUF4952 domain-containing protein</fullName>
    </submittedName>
</protein>
<comment type="caution">
    <text evidence="1">The sequence shown here is derived from an EMBL/GenBank/DDBJ whole genome shotgun (WGS) entry which is preliminary data.</text>
</comment>
<name>A0A2P7QLQ1_9SPHN</name>
<accession>A0A2P7QLQ1</accession>
<sequence length="147" mass="15926">MAPLFATAVQACAPAAPPDAPTRAAVQAQAVPGCGDFLAATGKKPPQAEFVDCISDPGRQGKPLHARYRVPSKDAAAVEDYLVEAVGLIRLQRSCCRWDGPAASFRDESGRDYSLLLLSPETPARDRREWPGSPPFEIWVDMFTEEI</sequence>
<dbReference type="InterPro" id="IPR032537">
    <property type="entry name" value="DUF4952"/>
</dbReference>
<organism evidence="1 2">
    <name type="scientific">Allosphingosinicella deserti</name>
    <dbReference type="NCBI Taxonomy" id="2116704"/>
    <lineage>
        <taxon>Bacteria</taxon>
        <taxon>Pseudomonadati</taxon>
        <taxon>Pseudomonadota</taxon>
        <taxon>Alphaproteobacteria</taxon>
        <taxon>Sphingomonadales</taxon>
        <taxon>Sphingomonadaceae</taxon>
        <taxon>Allosphingosinicella</taxon>
    </lineage>
</organism>
<reference evidence="1 2" key="1">
    <citation type="submission" date="2018-03" db="EMBL/GenBank/DDBJ databases">
        <title>The draft genome of Sphingosinicella sp. GL-C-18.</title>
        <authorList>
            <person name="Liu L."/>
            <person name="Li L."/>
            <person name="Liang L."/>
            <person name="Zhang X."/>
            <person name="Wang T."/>
        </authorList>
    </citation>
    <scope>NUCLEOTIDE SEQUENCE [LARGE SCALE GENOMIC DNA]</scope>
    <source>
        <strain evidence="1 2">GL-C-18</strain>
    </source>
</reference>
<evidence type="ECO:0000313" key="1">
    <source>
        <dbReference type="EMBL" id="PSJ38870.1"/>
    </source>
</evidence>